<dbReference type="KEGG" id="ppp:112288908"/>
<name>A0A2K1JUG4_PHYPA</name>
<dbReference type="STRING" id="3218.A0A2K1JUG4"/>
<evidence type="ECO:0000256" key="1">
    <source>
        <dbReference type="ARBA" id="ARBA00004116"/>
    </source>
</evidence>
<dbReference type="Gramene" id="Pp3c11_12280V3.3">
    <property type="protein sequence ID" value="Pp3c11_12280V3.3"/>
    <property type="gene ID" value="Pp3c11_12280"/>
</dbReference>
<keyword evidence="6" id="KW-0732">Signal</keyword>
<keyword evidence="10" id="KW-1185">Reference proteome</keyword>
<dbReference type="Proteomes" id="UP000006727">
    <property type="component" value="Chromosome 11"/>
</dbReference>
<dbReference type="FunCoup" id="A0A2K1JUG4">
    <property type="interactions" value="1065"/>
</dbReference>
<sequence length="361" mass="39610">MALLTSVVIVVLALIATAFYSYVNEHCPIDPAAVHLAPQPKLEGVYARNTLLENVEKLGEGNLVWPEDLVLGPDGKFLYVSCAGSGWIKKLHLADHSVEDWQHVGGVPLGLALGPDGEVLVADALQGLVKVTDEGVEVLASEVDGSKITFADGVAVDRDGLIYLSDVSFKYNVSAHWFEFWEGKPNGRLIVYDPKAKSSRLLLDNIYSPTGLTLTKDEDALIFTENVVARITKYYVKGDKKGTMEIMNENLPGHPDNIHYNYDEGVYYVGIVGQRSALFDLIWKTPFLKKLVMVLPEAVRLSLDAAARTARLLIIDDSGRALRQYQDPDAKAVGIVTGGIKVGDYLYVSSMKETFVGRIKL</sequence>
<evidence type="ECO:0000256" key="3">
    <source>
        <dbReference type="ARBA" id="ARBA00022553"/>
    </source>
</evidence>
<evidence type="ECO:0000313" key="9">
    <source>
        <dbReference type="EnsemblPlants" id="Pp3c11_12280V3.1"/>
    </source>
</evidence>
<keyword evidence="4" id="KW-0926">Vacuole</keyword>
<evidence type="ECO:0000313" key="10">
    <source>
        <dbReference type="Proteomes" id="UP000006727"/>
    </source>
</evidence>
<feature type="signal peptide" evidence="6">
    <location>
        <begin position="1"/>
        <end position="18"/>
    </location>
</feature>
<gene>
    <name evidence="9" type="primary">LOC112288908</name>
    <name evidence="8" type="ORF">PHYPA_014944</name>
</gene>
<comment type="similarity">
    <text evidence="2">Belongs to the strictosidine synthase family.</text>
</comment>
<dbReference type="EnsemblPlants" id="Pp3c11_12280V3.3">
    <property type="protein sequence ID" value="Pp3c11_12280V3.3"/>
    <property type="gene ID" value="Pp3c11_12280"/>
</dbReference>
<dbReference type="EMBL" id="ABEU02000011">
    <property type="protein sequence ID" value="PNR45173.1"/>
    <property type="molecule type" value="Genomic_DNA"/>
</dbReference>
<dbReference type="InterPro" id="IPR018119">
    <property type="entry name" value="Strictosidine_synth_cons-reg"/>
</dbReference>
<keyword evidence="3" id="KW-0597">Phosphoprotein</keyword>
<dbReference type="Gramene" id="Pp3c11_12280V3.1">
    <property type="protein sequence ID" value="Pp3c11_12280V3.1"/>
    <property type="gene ID" value="Pp3c11_12280"/>
</dbReference>
<dbReference type="GeneID" id="112288908"/>
<dbReference type="Pfam" id="PF20067">
    <property type="entry name" value="SSL_N"/>
    <property type="match status" value="1"/>
</dbReference>
<proteinExistence type="inferred from homology"/>
<dbReference type="EnsemblPlants" id="Pp3c11_12280V3.2">
    <property type="protein sequence ID" value="Pp3c11_12280V3.2"/>
    <property type="gene ID" value="Pp3c11_12280"/>
</dbReference>
<dbReference type="InterPro" id="IPR011042">
    <property type="entry name" value="6-blade_b-propeller_TolB-like"/>
</dbReference>
<dbReference type="AlphaFoldDB" id="A0A2K1JUG4"/>
<dbReference type="PANTHER" id="PTHR10426">
    <property type="entry name" value="STRICTOSIDINE SYNTHASE-RELATED"/>
    <property type="match status" value="1"/>
</dbReference>
<reference evidence="8 10" key="1">
    <citation type="journal article" date="2008" name="Science">
        <title>The Physcomitrella genome reveals evolutionary insights into the conquest of land by plants.</title>
        <authorList>
            <person name="Rensing S."/>
            <person name="Lang D."/>
            <person name="Zimmer A."/>
            <person name="Terry A."/>
            <person name="Salamov A."/>
            <person name="Shapiro H."/>
            <person name="Nishiyama T."/>
            <person name="Perroud P.-F."/>
            <person name="Lindquist E."/>
            <person name="Kamisugi Y."/>
            <person name="Tanahashi T."/>
            <person name="Sakakibara K."/>
            <person name="Fujita T."/>
            <person name="Oishi K."/>
            <person name="Shin-I T."/>
            <person name="Kuroki Y."/>
            <person name="Toyoda A."/>
            <person name="Suzuki Y."/>
            <person name="Hashimoto A."/>
            <person name="Yamaguchi K."/>
            <person name="Sugano A."/>
            <person name="Kohara Y."/>
            <person name="Fujiyama A."/>
            <person name="Anterola A."/>
            <person name="Aoki S."/>
            <person name="Ashton N."/>
            <person name="Barbazuk W.B."/>
            <person name="Barker E."/>
            <person name="Bennetzen J."/>
            <person name="Bezanilla M."/>
            <person name="Blankenship R."/>
            <person name="Cho S.H."/>
            <person name="Dutcher S."/>
            <person name="Estelle M."/>
            <person name="Fawcett J.A."/>
            <person name="Gundlach H."/>
            <person name="Hanada K."/>
            <person name="Heyl A."/>
            <person name="Hicks K.A."/>
            <person name="Hugh J."/>
            <person name="Lohr M."/>
            <person name="Mayer K."/>
            <person name="Melkozernov A."/>
            <person name="Murata T."/>
            <person name="Nelson D."/>
            <person name="Pils B."/>
            <person name="Prigge M."/>
            <person name="Reiss B."/>
            <person name="Renner T."/>
            <person name="Rombauts S."/>
            <person name="Rushton P."/>
            <person name="Sanderfoot A."/>
            <person name="Schween G."/>
            <person name="Shiu S.-H."/>
            <person name="Stueber K."/>
            <person name="Theodoulou F.L."/>
            <person name="Tu H."/>
            <person name="Van de Peer Y."/>
            <person name="Verrier P.J."/>
            <person name="Waters E."/>
            <person name="Wood A."/>
            <person name="Yang L."/>
            <person name="Cove D."/>
            <person name="Cuming A."/>
            <person name="Hasebe M."/>
            <person name="Lucas S."/>
            <person name="Mishler D.B."/>
            <person name="Reski R."/>
            <person name="Grigoriev I."/>
            <person name="Quatrano R.S."/>
            <person name="Boore J.L."/>
        </authorList>
    </citation>
    <scope>NUCLEOTIDE SEQUENCE [LARGE SCALE GENOMIC DNA]</scope>
    <source>
        <strain evidence="9 10">cv. Gransden 2004</strain>
    </source>
</reference>
<dbReference type="OrthoDB" id="5307922at2759"/>
<dbReference type="Gene3D" id="2.120.10.30">
    <property type="entry name" value="TolB, C-terminal domain"/>
    <property type="match status" value="1"/>
</dbReference>
<reference evidence="8 10" key="2">
    <citation type="journal article" date="2018" name="Plant J.">
        <title>The Physcomitrella patens chromosome-scale assembly reveals moss genome structure and evolution.</title>
        <authorList>
            <person name="Lang D."/>
            <person name="Ullrich K.K."/>
            <person name="Murat F."/>
            <person name="Fuchs J."/>
            <person name="Jenkins J."/>
            <person name="Haas F.B."/>
            <person name="Piednoel M."/>
            <person name="Gundlach H."/>
            <person name="Van Bel M."/>
            <person name="Meyberg R."/>
            <person name="Vives C."/>
            <person name="Morata J."/>
            <person name="Symeonidi A."/>
            <person name="Hiss M."/>
            <person name="Muchero W."/>
            <person name="Kamisugi Y."/>
            <person name="Saleh O."/>
            <person name="Blanc G."/>
            <person name="Decker E.L."/>
            <person name="van Gessel N."/>
            <person name="Grimwood J."/>
            <person name="Hayes R.D."/>
            <person name="Graham S.W."/>
            <person name="Gunter L.E."/>
            <person name="McDaniel S.F."/>
            <person name="Hoernstein S.N.W."/>
            <person name="Larsson A."/>
            <person name="Li F.W."/>
            <person name="Perroud P.F."/>
            <person name="Phillips J."/>
            <person name="Ranjan P."/>
            <person name="Rokshar D.S."/>
            <person name="Rothfels C.J."/>
            <person name="Schneider L."/>
            <person name="Shu S."/>
            <person name="Stevenson D.W."/>
            <person name="Thummler F."/>
            <person name="Tillich M."/>
            <person name="Villarreal Aguilar J.C."/>
            <person name="Widiez T."/>
            <person name="Wong G.K."/>
            <person name="Wymore A."/>
            <person name="Zhang Y."/>
            <person name="Zimmer A.D."/>
            <person name="Quatrano R.S."/>
            <person name="Mayer K.F.X."/>
            <person name="Goodstein D."/>
            <person name="Casacuberta J.M."/>
            <person name="Vandepoele K."/>
            <person name="Reski R."/>
            <person name="Cuming A.C."/>
            <person name="Tuskan G.A."/>
            <person name="Maumus F."/>
            <person name="Salse J."/>
            <person name="Schmutz J."/>
            <person name="Rensing S.A."/>
        </authorList>
    </citation>
    <scope>NUCLEOTIDE SEQUENCE [LARGE SCALE GENOMIC DNA]</scope>
    <source>
        <strain evidence="9 10">cv. Gransden 2004</strain>
    </source>
</reference>
<evidence type="ECO:0000256" key="5">
    <source>
        <dbReference type="ARBA" id="ARBA00023180"/>
    </source>
</evidence>
<protein>
    <recommendedName>
        <fullName evidence="7">Strictosidine synthase conserved region domain-containing protein</fullName>
    </recommendedName>
</protein>
<dbReference type="SUPFAM" id="SSF63829">
    <property type="entry name" value="Calcium-dependent phosphotriesterase"/>
    <property type="match status" value="1"/>
</dbReference>
<evidence type="ECO:0000256" key="4">
    <source>
        <dbReference type="ARBA" id="ARBA00022554"/>
    </source>
</evidence>
<evidence type="ECO:0000256" key="6">
    <source>
        <dbReference type="SAM" id="SignalP"/>
    </source>
</evidence>
<dbReference type="OMA" id="IANIGXT"/>
<evidence type="ECO:0000259" key="7">
    <source>
        <dbReference type="Pfam" id="PF03088"/>
    </source>
</evidence>
<feature type="chain" id="PRO_5043158170" description="Strictosidine synthase conserved region domain-containing protein" evidence="6">
    <location>
        <begin position="19"/>
        <end position="361"/>
    </location>
</feature>
<evidence type="ECO:0000313" key="8">
    <source>
        <dbReference type="EMBL" id="PNR45173.1"/>
    </source>
</evidence>
<dbReference type="PaxDb" id="3218-PP1S11_56V6.2"/>
<dbReference type="PANTHER" id="PTHR10426:SF88">
    <property type="entry name" value="ADIPOCYTE PLASMA MEMBRANE-ASSOCIATED PROTEIN HEMOMUCIN-RELATED"/>
    <property type="match status" value="1"/>
</dbReference>
<organism evidence="8">
    <name type="scientific">Physcomitrium patens</name>
    <name type="common">Spreading-leaved earth moss</name>
    <name type="synonym">Physcomitrella patens</name>
    <dbReference type="NCBI Taxonomy" id="3218"/>
    <lineage>
        <taxon>Eukaryota</taxon>
        <taxon>Viridiplantae</taxon>
        <taxon>Streptophyta</taxon>
        <taxon>Embryophyta</taxon>
        <taxon>Bryophyta</taxon>
        <taxon>Bryophytina</taxon>
        <taxon>Bryopsida</taxon>
        <taxon>Funariidae</taxon>
        <taxon>Funariales</taxon>
        <taxon>Funariaceae</taxon>
        <taxon>Physcomitrium</taxon>
    </lineage>
</organism>
<comment type="subcellular location">
    <subcellularLocation>
        <location evidence="1">Vacuole</location>
    </subcellularLocation>
</comment>
<dbReference type="GO" id="GO:0016787">
    <property type="term" value="F:hydrolase activity"/>
    <property type="evidence" value="ECO:0000318"/>
    <property type="project" value="GO_Central"/>
</dbReference>
<evidence type="ECO:0000256" key="2">
    <source>
        <dbReference type="ARBA" id="ARBA00009191"/>
    </source>
</evidence>
<dbReference type="RefSeq" id="XP_024389409.1">
    <property type="nucleotide sequence ID" value="XM_024533641.2"/>
</dbReference>
<dbReference type="Gramene" id="Pp3c11_12280V3.2">
    <property type="protein sequence ID" value="Pp3c11_12280V3.2"/>
    <property type="gene ID" value="Pp3c11_12280"/>
</dbReference>
<dbReference type="EnsemblPlants" id="Pp3c11_12280V3.1">
    <property type="protein sequence ID" value="Pp3c11_12280V3.1"/>
    <property type="gene ID" value="Pp3c11_12280"/>
</dbReference>
<dbReference type="GO" id="GO:0005773">
    <property type="term" value="C:vacuole"/>
    <property type="evidence" value="ECO:0007669"/>
    <property type="project" value="UniProtKB-SubCell"/>
</dbReference>
<keyword evidence="5" id="KW-0325">Glycoprotein</keyword>
<dbReference type="Pfam" id="PF03088">
    <property type="entry name" value="Str_synth"/>
    <property type="match status" value="1"/>
</dbReference>
<feature type="domain" description="Strictosidine synthase conserved region" evidence="7">
    <location>
        <begin position="153"/>
        <end position="238"/>
    </location>
</feature>
<accession>A0A2K1JUG4</accession>
<reference evidence="9" key="3">
    <citation type="submission" date="2020-12" db="UniProtKB">
        <authorList>
            <consortium name="EnsemblPlants"/>
        </authorList>
    </citation>
    <scope>IDENTIFICATION</scope>
</reference>